<accession>A0ABN9V626</accession>
<keyword evidence="3" id="KW-1185">Reference proteome</keyword>
<evidence type="ECO:0000256" key="1">
    <source>
        <dbReference type="SAM" id="MobiDB-lite"/>
    </source>
</evidence>
<organism evidence="2 3">
    <name type="scientific">Prorocentrum cordatum</name>
    <dbReference type="NCBI Taxonomy" id="2364126"/>
    <lineage>
        <taxon>Eukaryota</taxon>
        <taxon>Sar</taxon>
        <taxon>Alveolata</taxon>
        <taxon>Dinophyceae</taxon>
        <taxon>Prorocentrales</taxon>
        <taxon>Prorocentraceae</taxon>
        <taxon>Prorocentrum</taxon>
    </lineage>
</organism>
<sequence length="608" mass="64929">MGMTEKSRLHVQLDTHVDDRTAVGSTPGRRPRRLAGTPVELDRLSGQREDQGKFRVRDLPRGIVPNTRVDSLGVRLDLAGKTTHRGWGQREAAGEALSAQRRVLRVQEIVSEMGFFLAELPFHCIFCGEQACLDTSRQRQLGHLVQDAWRACISAVSTSSRRVDIAVRSICVDSWRHFIGGKQGPRDRPWAWMCCVGADAFCGQFAVMDDLYDRFRAFVGGVDPDDWFTQTMFGQMDGELVRLGGSSDVVLLSHGVDARAGRTPVALAGPETRLARGERLRRAVLAAAAAAASCTARRRERRGEDGNGGDSTQGTSPERWVQLRRAAVLGGLGLSGEPLGGPAGGLCERGGAHLVGGLLRESAGGPSPREPVGADEGRPAARMLRRPCGRSVGGCLLVKNVRCQRQCVAAPPVMAESCATPGRALGVGRAGAVGLIGRRGASAGEGAAIAEGVSRCADEVAIAAARGPRLLRTECALAAGAGHADEGAAGEPEPLEPDGLWPASWDDETQGAVLATCEKDDDEIAPSSDIPGKDWDPTRLLGPTWAERHAPARTGADNARYLAEHARKHRASDPFWTWCRKNAGCHFLGRTFHLEDIDAAEVLCRTGG</sequence>
<evidence type="ECO:0000313" key="2">
    <source>
        <dbReference type="EMBL" id="CAK0868336.1"/>
    </source>
</evidence>
<dbReference type="EMBL" id="CAUYUJ010016736">
    <property type="protein sequence ID" value="CAK0868336.1"/>
    <property type="molecule type" value="Genomic_DNA"/>
</dbReference>
<name>A0ABN9V626_9DINO</name>
<feature type="region of interest" description="Disordered" evidence="1">
    <location>
        <begin position="1"/>
        <end position="37"/>
    </location>
</feature>
<feature type="compositionally biased region" description="Basic and acidic residues" evidence="1">
    <location>
        <begin position="1"/>
        <end position="21"/>
    </location>
</feature>
<gene>
    <name evidence="2" type="ORF">PCOR1329_LOCUS55029</name>
</gene>
<feature type="region of interest" description="Disordered" evidence="1">
    <location>
        <begin position="296"/>
        <end position="319"/>
    </location>
</feature>
<protein>
    <submittedName>
        <fullName evidence="2">Uncharacterized protein</fullName>
    </submittedName>
</protein>
<proteinExistence type="predicted"/>
<comment type="caution">
    <text evidence="2">The sequence shown here is derived from an EMBL/GenBank/DDBJ whole genome shotgun (WGS) entry which is preliminary data.</text>
</comment>
<dbReference type="Proteomes" id="UP001189429">
    <property type="component" value="Unassembled WGS sequence"/>
</dbReference>
<reference evidence="2" key="1">
    <citation type="submission" date="2023-10" db="EMBL/GenBank/DDBJ databases">
        <authorList>
            <person name="Chen Y."/>
            <person name="Shah S."/>
            <person name="Dougan E. K."/>
            <person name="Thang M."/>
            <person name="Chan C."/>
        </authorList>
    </citation>
    <scope>NUCLEOTIDE SEQUENCE [LARGE SCALE GENOMIC DNA]</scope>
</reference>
<evidence type="ECO:0000313" key="3">
    <source>
        <dbReference type="Proteomes" id="UP001189429"/>
    </source>
</evidence>